<name>A0A2P6NW18_9EUKA</name>
<dbReference type="SMART" id="SM00487">
    <property type="entry name" value="DEXDc"/>
    <property type="match status" value="1"/>
</dbReference>
<dbReference type="InterPro" id="IPR052431">
    <property type="entry name" value="SKI2_subfamily_helicases"/>
</dbReference>
<evidence type="ECO:0008006" key="10">
    <source>
        <dbReference type="Google" id="ProtNLM"/>
    </source>
</evidence>
<gene>
    <name evidence="8" type="ORF">PROFUN_03973</name>
</gene>
<dbReference type="InParanoid" id="A0A2P6NW18"/>
<feature type="compositionally biased region" description="Basic and acidic residues" evidence="5">
    <location>
        <begin position="2861"/>
        <end position="2876"/>
    </location>
</feature>
<feature type="domain" description="Helicase C-terminal" evidence="7">
    <location>
        <begin position="1953"/>
        <end position="2124"/>
    </location>
</feature>
<dbReference type="Pfam" id="PF00271">
    <property type="entry name" value="Helicase_C"/>
    <property type="match status" value="1"/>
</dbReference>
<feature type="region of interest" description="Disordered" evidence="5">
    <location>
        <begin position="2790"/>
        <end position="2876"/>
    </location>
</feature>
<dbReference type="InterPro" id="IPR059032">
    <property type="entry name" value="WHD_DDX60"/>
</dbReference>
<keyword evidence="1" id="KW-0547">Nucleotide-binding</keyword>
<dbReference type="SUPFAM" id="SSF52540">
    <property type="entry name" value="P-loop containing nucleoside triphosphate hydrolases"/>
    <property type="match status" value="1"/>
</dbReference>
<dbReference type="GO" id="GO:0003676">
    <property type="term" value="F:nucleic acid binding"/>
    <property type="evidence" value="ECO:0007669"/>
    <property type="project" value="InterPro"/>
</dbReference>
<feature type="region of interest" description="Disordered" evidence="5">
    <location>
        <begin position="653"/>
        <end position="679"/>
    </location>
</feature>
<evidence type="ECO:0000259" key="6">
    <source>
        <dbReference type="PROSITE" id="PS51192"/>
    </source>
</evidence>
<sequence>MFKPHVPCRDGSYLIKKSFNILLDPLLCGSSSHCYQFNIQLQTIPETYCGDKVDSASQVIMLVSVRKLEQVQLIDFFRASCSDSTTDEVRSFQEVDTVTLAEEAAVSVAMKVKVDSSQQLSFSIIGPQRAFVRVYLRHTQRWHLKTTVGPHDDVRSFLFNISERTRTGLFSQLKLWHQCHKASCESQHSVKITPLASNTSYCNEKMARELQRTTLLFCSDMSEACGGIHTRLCSFRPSLWSVSAEHVPQITPSGSLSVIQHNGPPLEDILGHYCSKRPIDPEEASEFDFEEIVWTPEDGGSPLTVAAIFHRGQIDDAELADEFVSLQSGARVSLLVKMMDHAKRADRFYLDTRNHVEDVLDQNQRESLFLSAKEEEMREKIDLWVQYTFGNNLQDTKKKATEFYKSNGLVTLSQKKKGKISTKPIRTFTTTREEHAKEIVITSRYCDRYLFKGLFPEGYLRIDTSEQFFFQSIIDCLHSDLELQKFTEIFRLQRNVSTILTLLRSTRQKDSALRRILSLCLFSLDLDILHRDLPLWLSAIKQLSPSQESIDVCRRLLSSGSIREFSTINALSTFVHERILLDGLIADHAVDIPHALYAERQAHRIPEDDFSVEFLGQRIQLGCRLRVLSKGILEYTRAHETFSLNFNEPTNTLPSYDDMDMDDEDEYDEMGGTRESEEESTLQVTEGAVLWEDFRGKLTREAPMNRQMIAASMIHLLWNANREVALPWSLLKIACDDFSMNLLTLMIVRDLTQGDDVNGVNDWWYNLWTVDIIQQRDQQSLYPLISERWLRVSASILQCMKENNTAELDELMSREENRGDFAEMVARSPKFSPTFMFLKKHCDHTVRLLSHYPIYNEKLSSLGIQIIKIYNLRKVAMSYAEALHVAKVTGVPECEVKNFEGDTVFLEKWRAVQKSKRQINVRLKRVADCTDLILIEGHSLIYHILHHSPSLKWSPTCGGVHLQAVYALEKLMDELLREGAQIHIVWFTIHRLAWKDNPSGLFFCDIMKRYLDVVARGSDWEAYCTDNQPVYYGTDSHQSLLAETSVTLMSRHNMIPFDIRGISMENSRYFFDARENRKAETSRRLRELHDTVNIPGINSEFSSLNSSFLSATQIFPELNLLDLQRAWDTVSPWLSLPKELRRKGAVTTVAVMMNMHTETIDLRTACQCVVASIVIQELLPIQHRPLQLALPPLQEFPMVSFLKKFQLVCLYGYERGHLRVESGEEMIDWLDVRLALNLWSWTLSKAVDVSEIIHDETGDSRRLFQEIWRGVQNASSVRGKQEEFHVAENETSLWAQLQPTNEIRTERHTLQEFHHPGLTDYLNQVSKFLEKSGIQVKQSRGKFKEAYHWHSSRSIMEDEAMATRKDIRQHQRSDLYKTTETLRVHAITIGDPQSQIRGRDARRASTLQFSLKTLREYAKLYQECSRTQGPFNALDKRFRTSRIDTTIEQTWGELYKCMSAKYSTLYEMLKTGEKVDGIWHAVNDCIREWRFLCSNSNNSILMMNVIVSVLQRCSAWDVAKNIIEGYRKLGSTYQFRGQYAPGQGGISHRNTDLTVSQLSVHGKAIAWSDASDLNLSLTGRNDRVGEEYEERIGFRPDVWQRELLEAFRRRESCLVMAPTSSGKTFIAYEIARSTLESGDDSLMVYVCPIKALAEQVYMELSTRFVKKYQDQNRTMLGIFTSEQRLNVSSCQILVTLPECLEIFLLSPPQVQWRERLRTGYTVHLLSEESRGPVWEHVLALLPSPFFALSATMGDSQLFQSWLLNFAPNLRVIVSEERATDLRFNTIKLGDGSTKIQSINPLALIPHVEDVPRLLSSIPLLLPDQVYQLWLLMKRNLGAFESRLYNELNPHVLFSGVFPIHRRQIFQLEQNLRSTLSRLCDRAFDPSGQQLRMPLQMLWKDLQTPLRMNLSNRVPGGGYAYIRKHFLEMYRGLVSHKMMPALMFTMSTSFCDELLRILVTDLEGKPDDEEVEMQESRRQISEELTKLSVFARRKKDGIEDLMIRGILCGVGLHYARAPQEYKLRILKMFVERKLRFVIATGTLAFGLNMPAKTVVIGPHNLHLTPSVFRQIAGRAGRRGYDTYGDVITIGIEKPIVERMVTSRLPPIYGRMPFNCAFVMRLMILIDQCRHPSTDAAVSRLLNTPFFTQGNTSLVEVVKHHFRFTIELLMRMEVLDNRGKALSEAGFVSHLSYTESSVLLFVWCLRHGDFPFGKRTEAKVLQNKGDRDIMEILCALFGEQMTDAVGTDVLPPNEPIERLMEAATMGCSPMPILRNMAKMTHFEKLESAKEEYNRMVKQVFDSYMSSYTANFSSVTIKAPVLPLSSHSFSTNPAYTPITPSADRQGICNLLSSQKLNFSARTVFSALGGRDDSFESSTDLAFNFRPDVVFDPSSIPLYEKKFQKTSSFLVDMHSNPWLPLNAVAQLFGLSHVQVDIIKAAENFHGLLLKLRTVLFQIVSDNYKYKPLLSSINRLCSFWQKRVSNLTASIPSQLQDLNLQLNTMAYSVEADDEEPAKKTAKVNKKNDRKGIQSTQLTRSFFSPVGPLYCDRCGVHGHLDNSATSSLLFEFLIEMSDAAFQWKTEVEYVMGSRSIPLSLLRMNRGHSSHIIFVSAGIYNGAMDEEVYTRHSMEYGSFLPVLTRWDRKIDTTVTTSEIFREPEVLVALMKGRSCVVFVVVGRSMTEAAQAVIPEVLALLDDSSKPTVQFVSLEKVPQEGEEKGKRVVYDDVGDAMVVEEFNENLMETTKPEKEKNLITYSLPDNGDFDEIRKKMDDLSTDILENIKSKTKKFSYTKSTPLSFGLPTTSVPSAAQERKTNGKKEYQDHRRVREEKTKKRGADERRKKLEDKSKPLSPLSRPFVAREPFVPRDIRSQGKEETTE</sequence>
<evidence type="ECO:0000256" key="1">
    <source>
        <dbReference type="ARBA" id="ARBA00022741"/>
    </source>
</evidence>
<evidence type="ECO:0000313" key="8">
    <source>
        <dbReference type="EMBL" id="PRP88150.1"/>
    </source>
</evidence>
<evidence type="ECO:0000313" key="9">
    <source>
        <dbReference type="Proteomes" id="UP000241769"/>
    </source>
</evidence>
<reference evidence="8 9" key="1">
    <citation type="journal article" date="2018" name="Genome Biol. Evol.">
        <title>Multiple Roots of Fruiting Body Formation in Amoebozoa.</title>
        <authorList>
            <person name="Hillmann F."/>
            <person name="Forbes G."/>
            <person name="Novohradska S."/>
            <person name="Ferling I."/>
            <person name="Riege K."/>
            <person name="Groth M."/>
            <person name="Westermann M."/>
            <person name="Marz M."/>
            <person name="Spaller T."/>
            <person name="Winckler T."/>
            <person name="Schaap P."/>
            <person name="Glockner G."/>
        </authorList>
    </citation>
    <scope>NUCLEOTIDE SEQUENCE [LARGE SCALE GENOMIC DNA]</scope>
    <source>
        <strain evidence="8 9">Jena</strain>
    </source>
</reference>
<evidence type="ECO:0000256" key="3">
    <source>
        <dbReference type="ARBA" id="ARBA00022806"/>
    </source>
</evidence>
<dbReference type="InterPro" id="IPR001650">
    <property type="entry name" value="Helicase_C-like"/>
</dbReference>
<feature type="compositionally biased region" description="Basic and acidic residues" evidence="5">
    <location>
        <begin position="2808"/>
        <end position="2846"/>
    </location>
</feature>
<dbReference type="Pfam" id="PF26076">
    <property type="entry name" value="WHD_DDX60"/>
    <property type="match status" value="1"/>
</dbReference>
<dbReference type="GO" id="GO:0005524">
    <property type="term" value="F:ATP binding"/>
    <property type="evidence" value="ECO:0007669"/>
    <property type="project" value="UniProtKB-KW"/>
</dbReference>
<evidence type="ECO:0000259" key="7">
    <source>
        <dbReference type="PROSITE" id="PS51194"/>
    </source>
</evidence>
<dbReference type="Pfam" id="PF00270">
    <property type="entry name" value="DEAD"/>
    <property type="match status" value="1"/>
</dbReference>
<dbReference type="Proteomes" id="UP000241769">
    <property type="component" value="Unassembled WGS sequence"/>
</dbReference>
<dbReference type="GO" id="GO:0005737">
    <property type="term" value="C:cytoplasm"/>
    <property type="evidence" value="ECO:0007669"/>
    <property type="project" value="TreeGrafter"/>
</dbReference>
<dbReference type="PROSITE" id="PS51194">
    <property type="entry name" value="HELICASE_CTER"/>
    <property type="match status" value="1"/>
</dbReference>
<dbReference type="InterPro" id="IPR014001">
    <property type="entry name" value="Helicase_ATP-bd"/>
</dbReference>
<evidence type="ECO:0000256" key="4">
    <source>
        <dbReference type="ARBA" id="ARBA00022840"/>
    </source>
</evidence>
<comment type="caution">
    <text evidence="8">The sequence shown here is derived from an EMBL/GenBank/DDBJ whole genome shotgun (WGS) entry which is preliminary data.</text>
</comment>
<dbReference type="EMBL" id="MDYQ01000013">
    <property type="protein sequence ID" value="PRP88150.1"/>
    <property type="molecule type" value="Genomic_DNA"/>
</dbReference>
<dbReference type="PROSITE" id="PS51192">
    <property type="entry name" value="HELICASE_ATP_BIND_1"/>
    <property type="match status" value="1"/>
</dbReference>
<accession>A0A2P6NW18</accession>
<dbReference type="GO" id="GO:0004386">
    <property type="term" value="F:helicase activity"/>
    <property type="evidence" value="ECO:0007669"/>
    <property type="project" value="UniProtKB-KW"/>
</dbReference>
<dbReference type="STRING" id="1890364.A0A2P6NW18"/>
<organism evidence="8 9">
    <name type="scientific">Planoprotostelium fungivorum</name>
    <dbReference type="NCBI Taxonomy" id="1890364"/>
    <lineage>
        <taxon>Eukaryota</taxon>
        <taxon>Amoebozoa</taxon>
        <taxon>Evosea</taxon>
        <taxon>Variosea</taxon>
        <taxon>Cavosteliida</taxon>
        <taxon>Cavosteliaceae</taxon>
        <taxon>Planoprotostelium</taxon>
    </lineage>
</organism>
<proteinExistence type="predicted"/>
<dbReference type="GO" id="GO:0016787">
    <property type="term" value="F:hydrolase activity"/>
    <property type="evidence" value="ECO:0007669"/>
    <property type="project" value="UniProtKB-KW"/>
</dbReference>
<dbReference type="PANTHER" id="PTHR44533:SF4">
    <property type="entry name" value="DEAD_H RNA HELICASE, PUTATIVE-RELATED"/>
    <property type="match status" value="1"/>
</dbReference>
<feature type="domain" description="Helicase ATP-binding" evidence="6">
    <location>
        <begin position="1604"/>
        <end position="1770"/>
    </location>
</feature>
<keyword evidence="9" id="KW-1185">Reference proteome</keyword>
<keyword evidence="3" id="KW-0347">Helicase</keyword>
<feature type="compositionally biased region" description="Acidic residues" evidence="5">
    <location>
        <begin position="657"/>
        <end position="669"/>
    </location>
</feature>
<dbReference type="PANTHER" id="PTHR44533">
    <property type="entry name" value="DEAD/H RNA HELICASE, PUTATIVE-RELATED"/>
    <property type="match status" value="1"/>
</dbReference>
<keyword evidence="4" id="KW-0067">ATP-binding</keyword>
<evidence type="ECO:0000256" key="5">
    <source>
        <dbReference type="SAM" id="MobiDB-lite"/>
    </source>
</evidence>
<dbReference type="OrthoDB" id="2320933at2759"/>
<evidence type="ECO:0000256" key="2">
    <source>
        <dbReference type="ARBA" id="ARBA00022801"/>
    </source>
</evidence>
<dbReference type="Gene3D" id="3.40.50.300">
    <property type="entry name" value="P-loop containing nucleotide triphosphate hydrolases"/>
    <property type="match status" value="2"/>
</dbReference>
<dbReference type="SMART" id="SM00490">
    <property type="entry name" value="HELICc"/>
    <property type="match status" value="1"/>
</dbReference>
<keyword evidence="2" id="KW-0378">Hydrolase</keyword>
<dbReference type="InterPro" id="IPR011545">
    <property type="entry name" value="DEAD/DEAH_box_helicase_dom"/>
</dbReference>
<dbReference type="InterPro" id="IPR027417">
    <property type="entry name" value="P-loop_NTPase"/>
</dbReference>
<protein>
    <recommendedName>
        <fullName evidence="10">Helicase ATP-binding domain-containing protein</fullName>
    </recommendedName>
</protein>